<gene>
    <name evidence="2" type="ORF">E4U60_003134</name>
</gene>
<keyword evidence="3" id="KW-1185">Reference proteome</keyword>
<evidence type="ECO:0000313" key="3">
    <source>
        <dbReference type="Proteomes" id="UP000706124"/>
    </source>
</evidence>
<evidence type="ECO:0000256" key="1">
    <source>
        <dbReference type="SAM" id="MobiDB-lite"/>
    </source>
</evidence>
<feature type="compositionally biased region" description="Low complexity" evidence="1">
    <location>
        <begin position="18"/>
        <end position="44"/>
    </location>
</feature>
<accession>A0A9P7SGM5</accession>
<comment type="caution">
    <text evidence="2">The sequence shown here is derived from an EMBL/GenBank/DDBJ whole genome shotgun (WGS) entry which is preliminary data.</text>
</comment>
<proteinExistence type="predicted"/>
<sequence>VRGVSGEQDETALAIDMSVPDSTPTPTTVLDSSSSSIQPQPSVRRSARIQKKKEEGQVRDWGILLS</sequence>
<feature type="region of interest" description="Disordered" evidence="1">
    <location>
        <begin position="1"/>
        <end position="66"/>
    </location>
</feature>
<name>A0A9P7SGM5_9HYPO</name>
<dbReference type="AlphaFoldDB" id="A0A9P7SGM5"/>
<reference evidence="2 3" key="1">
    <citation type="journal article" date="2020" name="bioRxiv">
        <title>Whole genome comparisons of ergot fungi reveals the divergence and evolution of species within the genus Claviceps are the result of varying mechanisms driving genome evolution and host range expansion.</title>
        <authorList>
            <person name="Wyka S.A."/>
            <person name="Mondo S.J."/>
            <person name="Liu M."/>
            <person name="Dettman J."/>
            <person name="Nalam V."/>
            <person name="Broders K.D."/>
        </authorList>
    </citation>
    <scope>NUCLEOTIDE SEQUENCE [LARGE SCALE GENOMIC DNA]</scope>
    <source>
        <strain evidence="2 3">CCC 1485</strain>
    </source>
</reference>
<organism evidence="2 3">
    <name type="scientific">Claviceps pazoutovae</name>
    <dbReference type="NCBI Taxonomy" id="1649127"/>
    <lineage>
        <taxon>Eukaryota</taxon>
        <taxon>Fungi</taxon>
        <taxon>Dikarya</taxon>
        <taxon>Ascomycota</taxon>
        <taxon>Pezizomycotina</taxon>
        <taxon>Sordariomycetes</taxon>
        <taxon>Hypocreomycetidae</taxon>
        <taxon>Hypocreales</taxon>
        <taxon>Clavicipitaceae</taxon>
        <taxon>Claviceps</taxon>
    </lineage>
</organism>
<evidence type="ECO:0000313" key="2">
    <source>
        <dbReference type="EMBL" id="KAG5935515.1"/>
    </source>
</evidence>
<protein>
    <submittedName>
        <fullName evidence="2">Uncharacterized protein</fullName>
    </submittedName>
</protein>
<feature type="non-terminal residue" evidence="2">
    <location>
        <position position="66"/>
    </location>
</feature>
<dbReference type="EMBL" id="SRPO01000253">
    <property type="protein sequence ID" value="KAG5935515.1"/>
    <property type="molecule type" value="Genomic_DNA"/>
</dbReference>
<dbReference type="Proteomes" id="UP000706124">
    <property type="component" value="Unassembled WGS sequence"/>
</dbReference>